<dbReference type="EMBL" id="JACGCM010002394">
    <property type="protein sequence ID" value="KAF6140212.1"/>
    <property type="molecule type" value="Genomic_DNA"/>
</dbReference>
<name>A0A7J7LCC2_9MAGN</name>
<evidence type="ECO:0000313" key="2">
    <source>
        <dbReference type="EMBL" id="KAF6140212.1"/>
    </source>
</evidence>
<protein>
    <submittedName>
        <fullName evidence="2">Uncharacterized protein</fullName>
    </submittedName>
</protein>
<dbReference type="AlphaFoldDB" id="A0A7J7LCC2"/>
<organism evidence="2 3">
    <name type="scientific">Kingdonia uniflora</name>
    <dbReference type="NCBI Taxonomy" id="39325"/>
    <lineage>
        <taxon>Eukaryota</taxon>
        <taxon>Viridiplantae</taxon>
        <taxon>Streptophyta</taxon>
        <taxon>Embryophyta</taxon>
        <taxon>Tracheophyta</taxon>
        <taxon>Spermatophyta</taxon>
        <taxon>Magnoliopsida</taxon>
        <taxon>Ranunculales</taxon>
        <taxon>Circaeasteraceae</taxon>
        <taxon>Kingdonia</taxon>
    </lineage>
</organism>
<accession>A0A7J7LCC2</accession>
<gene>
    <name evidence="2" type="ORF">GIB67_000260</name>
</gene>
<proteinExistence type="predicted"/>
<feature type="region of interest" description="Disordered" evidence="1">
    <location>
        <begin position="1"/>
        <end position="35"/>
    </location>
</feature>
<evidence type="ECO:0000313" key="3">
    <source>
        <dbReference type="Proteomes" id="UP000541444"/>
    </source>
</evidence>
<evidence type="ECO:0000256" key="1">
    <source>
        <dbReference type="SAM" id="MobiDB-lite"/>
    </source>
</evidence>
<comment type="caution">
    <text evidence="2">The sequence shown here is derived from an EMBL/GenBank/DDBJ whole genome shotgun (WGS) entry which is preliminary data.</text>
</comment>
<sequence>MGYPETNGRGLDLDRFGPLVDDDDIPQSNDSFETICSDVPPSNDPSIPQSNVHLSNEPVLTNVPQSNELFQTIPTDIHLSNEPCISQSNIHLSNEHVLTNAPLSNKPMLTNVPLSIKPEPIFGQIEPSAELRFE</sequence>
<reference evidence="2 3" key="1">
    <citation type="journal article" date="2020" name="IScience">
        <title>Genome Sequencing of the Endangered Kingdonia uniflora (Circaeasteraceae, Ranunculales) Reveals Potential Mechanisms of Evolutionary Specialization.</title>
        <authorList>
            <person name="Sun Y."/>
            <person name="Deng T."/>
            <person name="Zhang A."/>
            <person name="Moore M.J."/>
            <person name="Landis J.B."/>
            <person name="Lin N."/>
            <person name="Zhang H."/>
            <person name="Zhang X."/>
            <person name="Huang J."/>
            <person name="Zhang X."/>
            <person name="Sun H."/>
            <person name="Wang H."/>
        </authorList>
    </citation>
    <scope>NUCLEOTIDE SEQUENCE [LARGE SCALE GENOMIC DNA]</scope>
    <source>
        <strain evidence="2">TB1705</strain>
        <tissue evidence="2">Leaf</tissue>
    </source>
</reference>
<dbReference type="Proteomes" id="UP000541444">
    <property type="component" value="Unassembled WGS sequence"/>
</dbReference>
<keyword evidence="3" id="KW-1185">Reference proteome</keyword>